<dbReference type="InterPro" id="IPR000835">
    <property type="entry name" value="HTH_MarR-typ"/>
</dbReference>
<dbReference type="Gene3D" id="1.10.10.10">
    <property type="entry name" value="Winged helix-like DNA-binding domain superfamily/Winged helix DNA-binding domain"/>
    <property type="match status" value="1"/>
</dbReference>
<evidence type="ECO:0000313" key="2">
    <source>
        <dbReference type="EMBL" id="SFF71647.1"/>
    </source>
</evidence>
<dbReference type="EMBL" id="FONR01000011">
    <property type="protein sequence ID" value="SFF71647.1"/>
    <property type="molecule type" value="Genomic_DNA"/>
</dbReference>
<protein>
    <submittedName>
        <fullName evidence="2">DNA-binding transcriptional regulator, MarR family</fullName>
    </submittedName>
</protein>
<dbReference type="GO" id="GO:0006950">
    <property type="term" value="P:response to stress"/>
    <property type="evidence" value="ECO:0007669"/>
    <property type="project" value="TreeGrafter"/>
</dbReference>
<dbReference type="RefSeq" id="WP_075029924.1">
    <property type="nucleotide sequence ID" value="NZ_FONR01000011.1"/>
</dbReference>
<sequence length="150" mass="16632">MNDADPLSAEEERFWRALMRVIIALPRSLDDDLLRATGLTLTEYVVLMNLSEAENQELRMTDLAAASALSASRITRIVDTLQARGQVAKRRHEGDGRGNVASLTPEGLQRLQAAYPVHLASARKRVVDQLDGRSLPALVRQFEAVVKKLD</sequence>
<dbReference type="InterPro" id="IPR036390">
    <property type="entry name" value="WH_DNA-bd_sf"/>
</dbReference>
<dbReference type="PROSITE" id="PS50995">
    <property type="entry name" value="HTH_MARR_2"/>
    <property type="match status" value="1"/>
</dbReference>
<proteinExistence type="predicted"/>
<dbReference type="GO" id="GO:0003677">
    <property type="term" value="F:DNA binding"/>
    <property type="evidence" value="ECO:0007669"/>
    <property type="project" value="UniProtKB-KW"/>
</dbReference>
<keyword evidence="2" id="KW-0238">DNA-binding</keyword>
<dbReference type="PANTHER" id="PTHR33164">
    <property type="entry name" value="TRANSCRIPTIONAL REGULATOR, MARR FAMILY"/>
    <property type="match status" value="1"/>
</dbReference>
<evidence type="ECO:0000259" key="1">
    <source>
        <dbReference type="PROSITE" id="PS50995"/>
    </source>
</evidence>
<dbReference type="Proteomes" id="UP000181942">
    <property type="component" value="Unassembled WGS sequence"/>
</dbReference>
<name>A0A1I2L2G7_9ACTN</name>
<organism evidence="2 3">
    <name type="scientific">Streptomyces mirabilis</name>
    <dbReference type="NCBI Taxonomy" id="68239"/>
    <lineage>
        <taxon>Bacteria</taxon>
        <taxon>Bacillati</taxon>
        <taxon>Actinomycetota</taxon>
        <taxon>Actinomycetes</taxon>
        <taxon>Kitasatosporales</taxon>
        <taxon>Streptomycetaceae</taxon>
        <taxon>Streptomyces</taxon>
    </lineage>
</organism>
<dbReference type="Pfam" id="PF12802">
    <property type="entry name" value="MarR_2"/>
    <property type="match status" value="1"/>
</dbReference>
<accession>A0A1I2L2G7</accession>
<dbReference type="SUPFAM" id="SSF46785">
    <property type="entry name" value="Winged helix' DNA-binding domain"/>
    <property type="match status" value="1"/>
</dbReference>
<dbReference type="GO" id="GO:0003700">
    <property type="term" value="F:DNA-binding transcription factor activity"/>
    <property type="evidence" value="ECO:0007669"/>
    <property type="project" value="InterPro"/>
</dbReference>
<gene>
    <name evidence="2" type="ORF">SAMN02787118_11150</name>
</gene>
<dbReference type="InterPro" id="IPR036388">
    <property type="entry name" value="WH-like_DNA-bd_sf"/>
</dbReference>
<feature type="domain" description="HTH marR-type" evidence="1">
    <location>
        <begin position="11"/>
        <end position="150"/>
    </location>
</feature>
<dbReference type="OrthoDB" id="5432081at2"/>
<dbReference type="PANTHER" id="PTHR33164:SF99">
    <property type="entry name" value="MARR FAMILY REGULATORY PROTEIN"/>
    <property type="match status" value="1"/>
</dbReference>
<dbReference type="InterPro" id="IPR039422">
    <property type="entry name" value="MarR/SlyA-like"/>
</dbReference>
<dbReference type="AlphaFoldDB" id="A0A1I2L2G7"/>
<dbReference type="SMART" id="SM00347">
    <property type="entry name" value="HTH_MARR"/>
    <property type="match status" value="1"/>
</dbReference>
<evidence type="ECO:0000313" key="3">
    <source>
        <dbReference type="Proteomes" id="UP000181942"/>
    </source>
</evidence>
<reference evidence="2 3" key="1">
    <citation type="submission" date="2016-10" db="EMBL/GenBank/DDBJ databases">
        <authorList>
            <person name="de Groot N.N."/>
        </authorList>
    </citation>
    <scope>NUCLEOTIDE SEQUENCE [LARGE SCALE GENOMIC DNA]</scope>
    <source>
        <strain evidence="2 3">OK461</strain>
    </source>
</reference>